<dbReference type="GO" id="GO:0005524">
    <property type="term" value="F:ATP binding"/>
    <property type="evidence" value="ECO:0007669"/>
    <property type="project" value="InterPro"/>
</dbReference>
<dbReference type="InterPro" id="IPR020568">
    <property type="entry name" value="Ribosomal_Su5_D2-typ_SF"/>
</dbReference>
<keyword evidence="2" id="KW-0720">Serine protease</keyword>
<feature type="active site" evidence="2">
    <location>
        <position position="655"/>
    </location>
</feature>
<keyword evidence="1 2" id="KW-0645">Protease</keyword>
<dbReference type="GO" id="GO:0006508">
    <property type="term" value="P:proteolysis"/>
    <property type="evidence" value="ECO:0007669"/>
    <property type="project" value="UniProtKB-KW"/>
</dbReference>
<dbReference type="GO" id="GO:0004176">
    <property type="term" value="F:ATP-dependent peptidase activity"/>
    <property type="evidence" value="ECO:0007669"/>
    <property type="project" value="UniProtKB-UniRule"/>
</dbReference>
<dbReference type="Pfam" id="PF05362">
    <property type="entry name" value="Lon_C"/>
    <property type="match status" value="1"/>
</dbReference>
<dbReference type="EC" id="3.4.21.53" evidence="2"/>
<feature type="active site" evidence="2">
    <location>
        <position position="612"/>
    </location>
</feature>
<dbReference type="OrthoDB" id="9758568at2"/>
<dbReference type="PROSITE" id="PS51786">
    <property type="entry name" value="LON_PROTEOLYTIC"/>
    <property type="match status" value="1"/>
</dbReference>
<dbReference type="GO" id="GO:0004252">
    <property type="term" value="F:serine-type endopeptidase activity"/>
    <property type="evidence" value="ECO:0007669"/>
    <property type="project" value="UniProtKB-UniRule"/>
</dbReference>
<dbReference type="InterPro" id="IPR046844">
    <property type="entry name" value="Lon-like_helical"/>
</dbReference>
<name>A0A150FNT8_CLOPD</name>
<dbReference type="SUPFAM" id="SSF52540">
    <property type="entry name" value="P-loop containing nucleoside triphosphate hydrolases"/>
    <property type="match status" value="1"/>
</dbReference>
<evidence type="ECO:0000313" key="7">
    <source>
        <dbReference type="Proteomes" id="UP000323392"/>
    </source>
</evidence>
<dbReference type="InterPro" id="IPR027417">
    <property type="entry name" value="P-loop_NTPase"/>
</dbReference>
<sequence>MKFKTTAELEPLKEILGQDKAINAMEFGLSIDDIGYNIYISGETGTGRTTYALEALKNYSRQKDSHLDWCYVYNFENPHEPIALSFQRGVGRKFKKDVDALADNILSDFRNILNSEEYEKERNQILTNYEIQKQMLIQQIKDYGKEKGFNFKSTQSGIVFIPIDENVDSNSKEFLESKIEIENMTIGIISKIKQLEEDAKNKIASLEESIAISVVDPYIKSLIKKYGKNSKVKKYLLNMREDILNNIYIFYMDDEELQSIDEREYFLKYKVNLFIDNGKEKNIKNAPVVLELNPIYPNLFGKVEYENDKGVIKTDFTKIIPGSIHKANGGYLVLYINELLKSPYSWDLLKRTLQFKKIQIDTATSMKPEPIPLDIKIVLIGSQYLYDLLYYYDEEFSKYFKVLVDFSTEMARNEENELKVARFISNYCNKMNLKHFTYDAVQVVLKHSSRLAQNRKKLSTRFNKIKELIIESNLFADRRNSEFVDKEDVKNAIYEKINRINKIEKKLDEMYQNNKLLISLGGKKIGVINGLSVISMGEYSFGRPAVITVTTSPGHKGVINIEREVRLSGAIHDKGVLILGGYLLENFSKEVPVSITSHICFEQSYSCIDGDSASSAELYALLSSLSEVPIKQNIAVTGSVNQKGDIQVVGGVTEKVEGFFNICKIKGLTGDQGVIIPKNNLDNLVLTEEIENAIKNGLFKIYPVDRIEEAMEILTDTTFEQICDRINKRLKKFYEMSK</sequence>
<comment type="catalytic activity">
    <reaction evidence="2">
        <text>Hydrolysis of proteins in presence of ATP.</text>
        <dbReference type="EC" id="3.4.21.53"/>
    </reaction>
</comment>
<dbReference type="PATRIC" id="fig|1121328.3.peg.365"/>
<keyword evidence="2" id="KW-0378">Hydrolase</keyword>
<proteinExistence type="inferred from homology"/>
<evidence type="ECO:0000313" key="6">
    <source>
        <dbReference type="Proteomes" id="UP000092605"/>
    </source>
</evidence>
<keyword evidence="7" id="KW-1185">Reference proteome</keyword>
<dbReference type="STRING" id="1121328.JWYL7_0366"/>
<evidence type="ECO:0000313" key="4">
    <source>
        <dbReference type="EMBL" id="KXZ39291.1"/>
    </source>
</evidence>
<accession>A0A150FNT8</accession>
<evidence type="ECO:0000256" key="1">
    <source>
        <dbReference type="ARBA" id="ARBA00022670"/>
    </source>
</evidence>
<evidence type="ECO:0000313" key="5">
    <source>
        <dbReference type="EMBL" id="SHK84371.1"/>
    </source>
</evidence>
<dbReference type="InterPro" id="IPR027065">
    <property type="entry name" value="Lon_Prtase"/>
</dbReference>
<dbReference type="InterPro" id="IPR008269">
    <property type="entry name" value="Lon_proteolytic"/>
</dbReference>
<reference evidence="4 6" key="1">
    <citation type="submission" date="2016-02" db="EMBL/GenBank/DDBJ databases">
        <title>Draft genome sequence for Clostridium paradoxum JW-YL-7.</title>
        <authorList>
            <person name="Utturkar S.M."/>
            <person name="Lancaster A."/>
            <person name="Poole F.L."/>
            <person name="Adams M.W."/>
            <person name="Brown S.D."/>
        </authorList>
    </citation>
    <scope>NUCLEOTIDE SEQUENCE [LARGE SCALE GENOMIC DNA]</scope>
    <source>
        <strain evidence="4 6">JW-YL-7</strain>
    </source>
</reference>
<dbReference type="RefSeq" id="WP_066068203.1">
    <property type="nucleotide sequence ID" value="NZ_FRBG01000006.1"/>
</dbReference>
<dbReference type="Pfam" id="PF20437">
    <property type="entry name" value="LonC_helical"/>
    <property type="match status" value="1"/>
</dbReference>
<dbReference type="Proteomes" id="UP000323392">
    <property type="component" value="Unassembled WGS sequence"/>
</dbReference>
<dbReference type="InterPro" id="IPR014721">
    <property type="entry name" value="Ribsml_uS5_D2-typ_fold_subgr"/>
</dbReference>
<dbReference type="PRINTS" id="PR00830">
    <property type="entry name" value="ENDOLAPTASE"/>
</dbReference>
<dbReference type="EMBL" id="FRBG01000006">
    <property type="protein sequence ID" value="SHK84371.1"/>
    <property type="molecule type" value="Genomic_DNA"/>
</dbReference>
<comment type="caution">
    <text evidence="4">The sequence shown here is derived from an EMBL/GenBank/DDBJ whole genome shotgun (WGS) entry which is preliminary data.</text>
</comment>
<dbReference type="InterPro" id="IPR041699">
    <property type="entry name" value="AAA_32"/>
</dbReference>
<dbReference type="PANTHER" id="PTHR10046">
    <property type="entry name" value="ATP DEPENDENT LON PROTEASE FAMILY MEMBER"/>
    <property type="match status" value="1"/>
</dbReference>
<dbReference type="Gene3D" id="1.10.8.60">
    <property type="match status" value="1"/>
</dbReference>
<gene>
    <name evidence="4" type="ORF">JWYL7_0366</name>
    <name evidence="5" type="ORF">SAMN05661008_00990</name>
</gene>
<dbReference type="Gene3D" id="3.30.230.10">
    <property type="match status" value="1"/>
</dbReference>
<dbReference type="Pfam" id="PF20436">
    <property type="entry name" value="LonB_AAA-LID"/>
    <property type="match status" value="1"/>
</dbReference>
<dbReference type="AlphaFoldDB" id="A0A150FNT8"/>
<dbReference type="SUPFAM" id="SSF54211">
    <property type="entry name" value="Ribosomal protein S5 domain 2-like"/>
    <property type="match status" value="1"/>
</dbReference>
<reference evidence="5 7" key="2">
    <citation type="submission" date="2016-11" db="EMBL/GenBank/DDBJ databases">
        <authorList>
            <person name="Varghese N."/>
            <person name="Submissions S."/>
        </authorList>
    </citation>
    <scope>NUCLEOTIDE SEQUENCE [LARGE SCALE GENOMIC DNA]</scope>
    <source>
        <strain evidence="5 7">DSM 7308</strain>
    </source>
</reference>
<dbReference type="Gene3D" id="3.40.50.300">
    <property type="entry name" value="P-loop containing nucleotide triphosphate hydrolases"/>
    <property type="match status" value="2"/>
</dbReference>
<comment type="similarity">
    <text evidence="2">Belongs to the peptidase S16 family.</text>
</comment>
<feature type="domain" description="Lon proteolytic" evidence="3">
    <location>
        <begin position="522"/>
        <end position="717"/>
    </location>
</feature>
<organism evidence="4 6">
    <name type="scientific">Alkalithermobacter thermoalcaliphilus JW-YL-7 = DSM 7308</name>
    <dbReference type="NCBI Taxonomy" id="1121328"/>
    <lineage>
        <taxon>Bacteria</taxon>
        <taxon>Bacillati</taxon>
        <taxon>Bacillota</taxon>
        <taxon>Clostridia</taxon>
        <taxon>Peptostreptococcales</taxon>
        <taxon>Tepidibacteraceae</taxon>
        <taxon>Alkalithermobacter</taxon>
    </lineage>
</organism>
<dbReference type="GO" id="GO:0030163">
    <property type="term" value="P:protein catabolic process"/>
    <property type="evidence" value="ECO:0007669"/>
    <property type="project" value="InterPro"/>
</dbReference>
<dbReference type="Pfam" id="PF13654">
    <property type="entry name" value="AAA_32"/>
    <property type="match status" value="1"/>
</dbReference>
<dbReference type="Proteomes" id="UP000092605">
    <property type="component" value="Unassembled WGS sequence"/>
</dbReference>
<evidence type="ECO:0000259" key="3">
    <source>
        <dbReference type="PROSITE" id="PS51786"/>
    </source>
</evidence>
<dbReference type="EMBL" id="LSFY01000001">
    <property type="protein sequence ID" value="KXZ39291.1"/>
    <property type="molecule type" value="Genomic_DNA"/>
</dbReference>
<evidence type="ECO:0000256" key="2">
    <source>
        <dbReference type="PROSITE-ProRule" id="PRU01122"/>
    </source>
</evidence>
<dbReference type="InterPro" id="IPR046843">
    <property type="entry name" value="LonB_AAA-LID"/>
</dbReference>
<protein>
    <recommendedName>
        <fullName evidence="2">endopeptidase La</fullName>
        <ecNumber evidence="2">3.4.21.53</ecNumber>
    </recommendedName>
</protein>